<evidence type="ECO:0000256" key="1">
    <source>
        <dbReference type="ARBA" id="ARBA00023098"/>
    </source>
</evidence>
<dbReference type="InterPro" id="IPR016035">
    <property type="entry name" value="Acyl_Trfase/lysoPLipase"/>
</dbReference>
<dbReference type="Pfam" id="PF20848">
    <property type="entry name" value="ExoU_mid_dom"/>
    <property type="match status" value="1"/>
</dbReference>
<dbReference type="InterPro" id="IPR052580">
    <property type="entry name" value="Lipid_Hydrolase"/>
</dbReference>
<dbReference type="PROSITE" id="PS51635">
    <property type="entry name" value="PNPLA"/>
    <property type="match status" value="1"/>
</dbReference>
<evidence type="ECO:0000313" key="5">
    <source>
        <dbReference type="Proteomes" id="UP000182085"/>
    </source>
</evidence>
<dbReference type="GO" id="GO:0016042">
    <property type="term" value="P:lipid catabolic process"/>
    <property type="evidence" value="ECO:0007669"/>
    <property type="project" value="UniProtKB-UniRule"/>
</dbReference>
<name>A0AAE8HIX5_9PSED</name>
<dbReference type="InterPro" id="IPR049154">
    <property type="entry name" value="ExoU_C"/>
</dbReference>
<dbReference type="Pfam" id="PF01734">
    <property type="entry name" value="Patatin"/>
    <property type="match status" value="1"/>
</dbReference>
<sequence length="635" mass="68655">MKVSSSAVQHQATWPANLVRHADVPLVEGAGPRKLDIYRDASGRVDVFLSPAAPEHLVLSGGGAKGVAFSGMMRALEDTGKLQDIRVVSGSSAGAISGVLIASGLGGDAFDLLLDRIDLPSLLNSQDPVTAWLQNASSALGNVTRHLPGGGISQLLLTLIPRLQTEAPALQAMLRDQARQSILTHVADTPRSTRPAELMKIADRLSAGSDPTFADLATLSRHIPAIKQLNITGTGMFDGRPQLVVFNADLTPDMDIARAAHISGALPVLFKSPLEQGHAFQAATDVSAFQDGGLLVNVPAPGVIERSFPESPLSKDRSLIVQFESEQPAEPTRAGGLFSHLVDTFTGTSHTAADAYQNDRLIALADQTVTLPMNTVEGDFRGMHGTVNFTMTPAQKDHLQDQAYQTVAAHLEKRATIREHHHFATLEQAVLAMDDEMLASVQDSLKNEPAAMDVVRFRKEAQQALHQLDSAICEANQSSNTLTLTPKLASAVRNLDALACRPEHVEWLSRHLNVSGQHNFQQLLQVCAKGGWDDAPLSKVMRAAVIEMGKRDIAVKAERFIREVIYPSQYRLGQPDSNVNLLQQAARELAKATTPAEFNQVLDGIIGNYRARNKPWREPSSATTVEMAKAWRIPV</sequence>
<feature type="short sequence motif" description="GXGXXG" evidence="2">
    <location>
        <begin position="61"/>
        <end position="66"/>
    </location>
</feature>
<dbReference type="Gene3D" id="3.40.1090.10">
    <property type="entry name" value="Cytosolic phospholipase A2 catalytic domain"/>
    <property type="match status" value="2"/>
</dbReference>
<gene>
    <name evidence="4" type="ORF">SAMN04490209_5480</name>
</gene>
<dbReference type="AlphaFoldDB" id="A0AAE8HIX5"/>
<evidence type="ECO:0000256" key="2">
    <source>
        <dbReference type="PROSITE-ProRule" id="PRU01161"/>
    </source>
</evidence>
<feature type="active site" description="Proton acceptor" evidence="2">
    <location>
        <position position="291"/>
    </location>
</feature>
<protein>
    <submittedName>
        <fullName evidence="4">Exoenzyme U</fullName>
    </submittedName>
</protein>
<dbReference type="Proteomes" id="UP000182085">
    <property type="component" value="Chromosome I"/>
</dbReference>
<dbReference type="SUPFAM" id="SSF52151">
    <property type="entry name" value="FabD/lysophospholipase-like"/>
    <property type="match status" value="1"/>
</dbReference>
<dbReference type="InterPro" id="IPR002641">
    <property type="entry name" value="PNPLA_dom"/>
</dbReference>
<dbReference type="Gene3D" id="3.30.720.80">
    <property type="match status" value="1"/>
</dbReference>
<organism evidence="4 5">
    <name type="scientific">Pseudomonas rhodesiae</name>
    <dbReference type="NCBI Taxonomy" id="76760"/>
    <lineage>
        <taxon>Bacteria</taxon>
        <taxon>Pseudomonadati</taxon>
        <taxon>Pseudomonadota</taxon>
        <taxon>Gammaproteobacteria</taxon>
        <taxon>Pseudomonadales</taxon>
        <taxon>Pseudomonadaceae</taxon>
        <taxon>Pseudomonas</taxon>
    </lineage>
</organism>
<dbReference type="GO" id="GO:0016787">
    <property type="term" value="F:hydrolase activity"/>
    <property type="evidence" value="ECO:0007669"/>
    <property type="project" value="UniProtKB-UniRule"/>
</dbReference>
<feature type="active site" description="Nucleophile" evidence="2">
    <location>
        <position position="92"/>
    </location>
</feature>
<feature type="short sequence motif" description="GXSXG" evidence="2">
    <location>
        <begin position="90"/>
        <end position="94"/>
    </location>
</feature>
<reference evidence="4 5" key="1">
    <citation type="submission" date="2016-10" db="EMBL/GenBank/DDBJ databases">
        <authorList>
            <person name="Varghese N."/>
            <person name="Submissions S."/>
        </authorList>
    </citation>
    <scope>NUCLEOTIDE SEQUENCE [LARGE SCALE GENOMIC DNA]</scope>
    <source>
        <strain evidence="4 5">BS2777</strain>
    </source>
</reference>
<keyword evidence="5" id="KW-1185">Reference proteome</keyword>
<feature type="domain" description="PNPLA" evidence="3">
    <location>
        <begin position="57"/>
        <end position="304"/>
    </location>
</feature>
<dbReference type="PANTHER" id="PTHR46394:SF1">
    <property type="entry name" value="PNPLA DOMAIN-CONTAINING PROTEIN"/>
    <property type="match status" value="1"/>
</dbReference>
<accession>A0AAE8HIX5</accession>
<keyword evidence="2" id="KW-0378">Hydrolase</keyword>
<proteinExistence type="predicted"/>
<feature type="short sequence motif" description="DGA/G" evidence="2">
    <location>
        <begin position="291"/>
        <end position="293"/>
    </location>
</feature>
<dbReference type="RefSeq" id="WP_034139644.1">
    <property type="nucleotide sequence ID" value="NZ_BAAAEG010000001.1"/>
</dbReference>
<dbReference type="Pfam" id="PF20983">
    <property type="entry name" value="ExoU_C"/>
    <property type="match status" value="1"/>
</dbReference>
<dbReference type="Gene3D" id="1.20.1050.100">
    <property type="match status" value="1"/>
</dbReference>
<dbReference type="PANTHER" id="PTHR46394">
    <property type="entry name" value="ANNEXIN"/>
    <property type="match status" value="1"/>
</dbReference>
<keyword evidence="1 2" id="KW-0443">Lipid metabolism</keyword>
<dbReference type="EMBL" id="LT629801">
    <property type="protein sequence ID" value="SDV16394.1"/>
    <property type="molecule type" value="Genomic_DNA"/>
</dbReference>
<keyword evidence="2" id="KW-0442">Lipid degradation</keyword>
<evidence type="ECO:0000259" key="3">
    <source>
        <dbReference type="PROSITE" id="PS51635"/>
    </source>
</evidence>
<dbReference type="InterPro" id="IPR049155">
    <property type="entry name" value="ExoU_mid_dom"/>
</dbReference>
<evidence type="ECO:0000313" key="4">
    <source>
        <dbReference type="EMBL" id="SDV16394.1"/>
    </source>
</evidence>